<reference evidence="2" key="1">
    <citation type="journal article" date="2014" name="Int. J. Syst. Evol. Microbiol.">
        <title>Complete genome sequence of Corynebacterium casei LMG S-19264T (=DSM 44701T), isolated from a smear-ripened cheese.</title>
        <authorList>
            <consortium name="US DOE Joint Genome Institute (JGI-PGF)"/>
            <person name="Walter F."/>
            <person name="Albersmeier A."/>
            <person name="Kalinowski J."/>
            <person name="Ruckert C."/>
        </authorList>
    </citation>
    <scope>NUCLEOTIDE SEQUENCE</scope>
    <source>
        <strain evidence="2">CGMCC 4.7368</strain>
    </source>
</reference>
<evidence type="ECO:0000313" key="2">
    <source>
        <dbReference type="EMBL" id="GGO69846.1"/>
    </source>
</evidence>
<feature type="region of interest" description="Disordered" evidence="1">
    <location>
        <begin position="1"/>
        <end position="51"/>
    </location>
</feature>
<feature type="compositionally biased region" description="Low complexity" evidence="1">
    <location>
        <begin position="22"/>
        <end position="38"/>
    </location>
</feature>
<reference evidence="2" key="2">
    <citation type="submission" date="2020-09" db="EMBL/GenBank/DDBJ databases">
        <authorList>
            <person name="Sun Q."/>
            <person name="Zhou Y."/>
        </authorList>
    </citation>
    <scope>NUCLEOTIDE SEQUENCE</scope>
    <source>
        <strain evidence="2">CGMCC 4.7368</strain>
    </source>
</reference>
<dbReference type="AlphaFoldDB" id="A0A918DJ66"/>
<organism evidence="2 3">
    <name type="scientific">Nonomuraea cavernae</name>
    <dbReference type="NCBI Taxonomy" id="2045107"/>
    <lineage>
        <taxon>Bacteria</taxon>
        <taxon>Bacillati</taxon>
        <taxon>Actinomycetota</taxon>
        <taxon>Actinomycetes</taxon>
        <taxon>Streptosporangiales</taxon>
        <taxon>Streptosporangiaceae</taxon>
        <taxon>Nonomuraea</taxon>
    </lineage>
</organism>
<evidence type="ECO:0000313" key="3">
    <source>
        <dbReference type="Proteomes" id="UP000646523"/>
    </source>
</evidence>
<dbReference type="EMBL" id="BMNH01000008">
    <property type="protein sequence ID" value="GGO69846.1"/>
    <property type="molecule type" value="Genomic_DNA"/>
</dbReference>
<accession>A0A918DJ66</accession>
<comment type="caution">
    <text evidence="2">The sequence shown here is derived from an EMBL/GenBank/DDBJ whole genome shotgun (WGS) entry which is preliminary data.</text>
</comment>
<protein>
    <submittedName>
        <fullName evidence="2">Uncharacterized protein</fullName>
    </submittedName>
</protein>
<evidence type="ECO:0000256" key="1">
    <source>
        <dbReference type="SAM" id="MobiDB-lite"/>
    </source>
</evidence>
<dbReference type="Proteomes" id="UP000646523">
    <property type="component" value="Unassembled WGS sequence"/>
</dbReference>
<sequence>MLATGCGTASSDGRTSASAPDTPVSASAVSTTPTTSVPKGPEPVKPIGDAINTRKVPWTKAKRVSKGRQIQLVWTSGVAPCTVLDRVKVKETRKRVTITLYEGTAPQAKDVSCIMIAIEKTTTVKLKKPLGARKLVDGGRS</sequence>
<name>A0A918DJ66_9ACTN</name>
<keyword evidence="3" id="KW-1185">Reference proteome</keyword>
<proteinExistence type="predicted"/>
<gene>
    <name evidence="2" type="ORF">GCM10012289_31910</name>
</gene>
<feature type="compositionally biased region" description="Polar residues" evidence="1">
    <location>
        <begin position="7"/>
        <end position="19"/>
    </location>
</feature>